<accession>A0ABP6MQW1</accession>
<dbReference type="Proteomes" id="UP001500893">
    <property type="component" value="Unassembled WGS sequence"/>
</dbReference>
<keyword evidence="2" id="KW-1185">Reference proteome</keyword>
<reference evidence="2" key="1">
    <citation type="journal article" date="2019" name="Int. J. Syst. Evol. Microbiol.">
        <title>The Global Catalogue of Microorganisms (GCM) 10K type strain sequencing project: providing services to taxonomists for standard genome sequencing and annotation.</title>
        <authorList>
            <consortium name="The Broad Institute Genomics Platform"/>
            <consortium name="The Broad Institute Genome Sequencing Center for Infectious Disease"/>
            <person name="Wu L."/>
            <person name="Ma J."/>
        </authorList>
    </citation>
    <scope>NUCLEOTIDE SEQUENCE [LARGE SCALE GENOMIC DNA]</scope>
    <source>
        <strain evidence="2">JCM 11574</strain>
    </source>
</reference>
<proteinExistence type="predicted"/>
<gene>
    <name evidence="1" type="ORF">GCM10010521_07190</name>
</gene>
<evidence type="ECO:0000313" key="1">
    <source>
        <dbReference type="EMBL" id="GAA3122641.1"/>
    </source>
</evidence>
<dbReference type="EMBL" id="BAAAVM010000006">
    <property type="protein sequence ID" value="GAA3122641.1"/>
    <property type="molecule type" value="Genomic_DNA"/>
</dbReference>
<name>A0ABP6MQW1_9ACTN</name>
<organism evidence="1 2">
    <name type="scientific">Streptomyces rameus</name>
    <dbReference type="NCBI Taxonomy" id="68261"/>
    <lineage>
        <taxon>Bacteria</taxon>
        <taxon>Bacillati</taxon>
        <taxon>Actinomycetota</taxon>
        <taxon>Actinomycetes</taxon>
        <taxon>Kitasatosporales</taxon>
        <taxon>Streptomycetaceae</taxon>
        <taxon>Streptomyces</taxon>
    </lineage>
</organism>
<comment type="caution">
    <text evidence="1">The sequence shown here is derived from an EMBL/GenBank/DDBJ whole genome shotgun (WGS) entry which is preliminary data.</text>
</comment>
<sequence>MTNATCPPQDDPPTAKMTIRVYQVDHHGTVTRECGTVSVPPLEGPPPLTSAFPSCECRNCLTGGATAR</sequence>
<evidence type="ECO:0000313" key="2">
    <source>
        <dbReference type="Proteomes" id="UP001500893"/>
    </source>
</evidence>
<protein>
    <submittedName>
        <fullName evidence="1">Uncharacterized protein</fullName>
    </submittedName>
</protein>